<keyword evidence="2" id="KW-1185">Reference proteome</keyword>
<dbReference type="AlphaFoldDB" id="A0A562RKC3"/>
<dbReference type="OrthoDB" id="6038212at2"/>
<protein>
    <recommendedName>
        <fullName evidence="3">Type II secretion system protein</fullName>
    </recommendedName>
</protein>
<evidence type="ECO:0008006" key="3">
    <source>
        <dbReference type="Google" id="ProtNLM"/>
    </source>
</evidence>
<comment type="caution">
    <text evidence="1">The sequence shown here is derived from an EMBL/GenBank/DDBJ whole genome shotgun (WGS) entry which is preliminary data.</text>
</comment>
<accession>A0A562RKC3</accession>
<dbReference type="RefSeq" id="WP_145647221.1">
    <property type="nucleotide sequence ID" value="NZ_VLLB01000001.1"/>
</dbReference>
<name>A0A562RKC3_9BURK</name>
<gene>
    <name evidence="1" type="ORF">IP91_00529</name>
</gene>
<dbReference type="Proteomes" id="UP000318431">
    <property type="component" value="Unassembled WGS sequence"/>
</dbReference>
<dbReference type="EMBL" id="VLLB01000001">
    <property type="protein sequence ID" value="TWI69461.1"/>
    <property type="molecule type" value="Genomic_DNA"/>
</dbReference>
<proteinExistence type="predicted"/>
<sequence length="252" mass="26681">MARSRTRADGRRHGALAGRREGGAALLLLLALVLAGFATLLIAVFGRSDVERLRERRTQATLAQASDALIGFASTHGRLPRPAVSAVDGQERATPCTDEASCSGFLPWVTLGVDGADSWGKRLRYSVTPLYTTAPIQRLNAVATKRVLTRSGDGQLRYEVGQDACLIYAQCAPAVVYSQGRNNLGTDSNGLAQAGAQPGNEDEIGNDVASTEFMRRAASTNPAAPGGPFDDLLVALPLTTLYERMAAARTLP</sequence>
<reference evidence="1 2" key="1">
    <citation type="journal article" date="2015" name="Stand. Genomic Sci.">
        <title>Genomic Encyclopedia of Bacterial and Archaeal Type Strains, Phase III: the genomes of soil and plant-associated and newly described type strains.</title>
        <authorList>
            <person name="Whitman W.B."/>
            <person name="Woyke T."/>
            <person name="Klenk H.P."/>
            <person name="Zhou Y."/>
            <person name="Lilburn T.G."/>
            <person name="Beck B.J."/>
            <person name="De Vos P."/>
            <person name="Vandamme P."/>
            <person name="Eisen J.A."/>
            <person name="Garrity G."/>
            <person name="Hugenholtz P."/>
            <person name="Kyrpides N.C."/>
        </authorList>
    </citation>
    <scope>NUCLEOTIDE SEQUENCE [LARGE SCALE GENOMIC DNA]</scope>
    <source>
        <strain evidence="1 2">CGMCC 1.10822</strain>
    </source>
</reference>
<organism evidence="1 2">
    <name type="scientific">Pseudoduganella lurida</name>
    <dbReference type="NCBI Taxonomy" id="1036180"/>
    <lineage>
        <taxon>Bacteria</taxon>
        <taxon>Pseudomonadati</taxon>
        <taxon>Pseudomonadota</taxon>
        <taxon>Betaproteobacteria</taxon>
        <taxon>Burkholderiales</taxon>
        <taxon>Oxalobacteraceae</taxon>
        <taxon>Telluria group</taxon>
        <taxon>Pseudoduganella</taxon>
    </lineage>
</organism>
<evidence type="ECO:0000313" key="1">
    <source>
        <dbReference type="EMBL" id="TWI69461.1"/>
    </source>
</evidence>
<evidence type="ECO:0000313" key="2">
    <source>
        <dbReference type="Proteomes" id="UP000318431"/>
    </source>
</evidence>